<name>A0A8H6F2Q9_CANAX</name>
<protein>
    <submittedName>
        <fullName evidence="1">Uncharacterized protein</fullName>
    </submittedName>
</protein>
<dbReference type="Proteomes" id="UP000536275">
    <property type="component" value="Unassembled WGS sequence"/>
</dbReference>
<dbReference type="AlphaFoldDB" id="A0A8H6F2Q9"/>
<organism evidence="1 2">
    <name type="scientific">Candida albicans</name>
    <name type="common">Yeast</name>
    <dbReference type="NCBI Taxonomy" id="5476"/>
    <lineage>
        <taxon>Eukaryota</taxon>
        <taxon>Fungi</taxon>
        <taxon>Dikarya</taxon>
        <taxon>Ascomycota</taxon>
        <taxon>Saccharomycotina</taxon>
        <taxon>Pichiomycetes</taxon>
        <taxon>Debaryomycetaceae</taxon>
        <taxon>Candida/Lodderomyces clade</taxon>
        <taxon>Candida</taxon>
    </lineage>
</organism>
<proteinExistence type="predicted"/>
<evidence type="ECO:0000313" key="2">
    <source>
        <dbReference type="Proteomes" id="UP000536275"/>
    </source>
</evidence>
<dbReference type="PANTHER" id="PTHR34365">
    <property type="entry name" value="ENOLASE (DUF1399)"/>
    <property type="match status" value="1"/>
</dbReference>
<dbReference type="EMBL" id="JABWAD010000055">
    <property type="protein sequence ID" value="KAF6066506.1"/>
    <property type="molecule type" value="Genomic_DNA"/>
</dbReference>
<dbReference type="PANTHER" id="PTHR34365:SF7">
    <property type="entry name" value="GLYCINE-RICH DOMAIN-CONTAINING PROTEIN 1"/>
    <property type="match status" value="1"/>
</dbReference>
<evidence type="ECO:0000313" key="1">
    <source>
        <dbReference type="EMBL" id="KAF6066506.1"/>
    </source>
</evidence>
<reference evidence="1 2" key="1">
    <citation type="submission" date="2020-03" db="EMBL/GenBank/DDBJ databases">
        <title>FDA dAtabase for Regulatory Grade micrObial Sequences (FDA-ARGOS): Supporting development and validation of Infectious Disease Dx tests.</title>
        <authorList>
            <person name="Campos J."/>
            <person name="Goldberg B."/>
            <person name="Tallon L."/>
            <person name="Sadzewicz L."/>
            <person name="Vavikolanu K."/>
            <person name="Mehta A."/>
            <person name="Aluvathingal J."/>
            <person name="Nadendla S."/>
            <person name="Nandy P."/>
            <person name="Geyer C."/>
            <person name="Yan Y."/>
            <person name="Sichtig H."/>
        </authorList>
    </citation>
    <scope>NUCLEOTIDE SEQUENCE [LARGE SCALE GENOMIC DNA]</scope>
    <source>
        <strain evidence="1 2">FDAARGOS_656</strain>
    </source>
</reference>
<comment type="caution">
    <text evidence="1">The sequence shown here is derived from an EMBL/GenBank/DDBJ whole genome shotgun (WGS) entry which is preliminary data.</text>
</comment>
<accession>A0A8H6F2Q9</accession>
<gene>
    <name evidence="1" type="ORF">FOB64_003994</name>
</gene>
<dbReference type="InterPro" id="IPR009836">
    <property type="entry name" value="GRDP-like"/>
</dbReference>
<sequence>MTQVIEDTYPYLPVYEAVAKESDNDDCQPYFDFITTLKEAKQTDYQSYKYRIDTDFPKIDKLVLRRPTCMPTIPEAVAHLKLLKAFGVLKENVLGCGNDPEKYQIKKWKVFITCAVRRFIIFVSALRDCYSDGPSSRELPFYELQKDASFNETMDSFLPPLDVVMVWHAFLLNPKTFYDVFTREEFIVFAKYPFPLDRLESCIDNESFEYNVSDEYKTNYTNLLKTFTDEANDLKYDVGTFSMHEELVVVYCPQCEVSLSKPIPMTTDRETGFADCQFKAKPQSKNRNIVLHNCYCEDIEELTHDELRKLQLYHDLHNSRPLPKTYKYFSPVLCNPKQSRDPGVASNKVKQAVMKRWSSSKPVYAITKDVDGGLGDYAQSNLICYTVPRGMVIGEDLVGCVLRQEIFTMKMNSMDWLHSPIVLQSVSESLIRYRRFFLMMTDNNLTHMVVPTLDIDLMWHTHQLWMYGYFKDCLSSSCHAVIDHDDKVEAGELDDGFSFASKEYKKRYNEDYSICYCRYCSSHRPEVKLSFWKSSLKSRKKLEREKFSLVTHPLFSLNEGLCHISTHNSIVLPHDAAISRRLESDLPWTKEHFHLQDPANYVVAPSVPAGALIFCKIPM</sequence>
<dbReference type="Pfam" id="PF07173">
    <property type="entry name" value="GRDP-like"/>
    <property type="match status" value="1"/>
</dbReference>